<evidence type="ECO:0000256" key="9">
    <source>
        <dbReference type="ARBA" id="ARBA00023163"/>
    </source>
</evidence>
<dbReference type="GO" id="GO:0010468">
    <property type="term" value="P:regulation of gene expression"/>
    <property type="evidence" value="ECO:0007669"/>
    <property type="project" value="TreeGrafter"/>
</dbReference>
<dbReference type="PANTHER" id="PTHR16515:SF49">
    <property type="entry name" value="GASTRULA ZINC FINGER PROTEIN XLCGF49.1-LIKE-RELATED"/>
    <property type="match status" value="1"/>
</dbReference>
<evidence type="ECO:0000256" key="10">
    <source>
        <dbReference type="ARBA" id="ARBA00023242"/>
    </source>
</evidence>
<keyword evidence="7" id="KW-0805">Transcription regulation</keyword>
<evidence type="ECO:0000256" key="5">
    <source>
        <dbReference type="ARBA" id="ARBA00022771"/>
    </source>
</evidence>
<evidence type="ECO:0000256" key="2">
    <source>
        <dbReference type="ARBA" id="ARBA00004123"/>
    </source>
</evidence>
<keyword evidence="4" id="KW-0677">Repeat</keyword>
<evidence type="ECO:0000256" key="4">
    <source>
        <dbReference type="ARBA" id="ARBA00022737"/>
    </source>
</evidence>
<evidence type="ECO:0000256" key="3">
    <source>
        <dbReference type="ARBA" id="ARBA00022723"/>
    </source>
</evidence>
<dbReference type="FunFam" id="3.30.160.60:FF:000097">
    <property type="entry name" value="Zinc finger protein"/>
    <property type="match status" value="1"/>
</dbReference>
<evidence type="ECO:0000313" key="15">
    <source>
        <dbReference type="Proteomes" id="UP000694568"/>
    </source>
</evidence>
<feature type="region of interest" description="Disordered" evidence="12">
    <location>
        <begin position="77"/>
        <end position="101"/>
    </location>
</feature>
<dbReference type="Proteomes" id="UP000694568">
    <property type="component" value="Unplaced"/>
</dbReference>
<evidence type="ECO:0000259" key="13">
    <source>
        <dbReference type="PROSITE" id="PS50157"/>
    </source>
</evidence>
<proteinExistence type="predicted"/>
<dbReference type="OrthoDB" id="654211at2759"/>
<keyword evidence="6" id="KW-0862">Zinc</keyword>
<dbReference type="PROSITE" id="PS50157">
    <property type="entry name" value="ZINC_FINGER_C2H2_2"/>
    <property type="match status" value="6"/>
</dbReference>
<dbReference type="AlphaFoldDB" id="A0A8D0D5T5"/>
<dbReference type="Pfam" id="PF00096">
    <property type="entry name" value="zf-C2H2"/>
    <property type="match status" value="5"/>
</dbReference>
<protein>
    <recommendedName>
        <fullName evidence="13">C2H2-type domain-containing protein</fullName>
    </recommendedName>
</protein>
<feature type="domain" description="C2H2-type" evidence="13">
    <location>
        <begin position="303"/>
        <end position="330"/>
    </location>
</feature>
<sequence>MPSVEYVRQFVNERLTAAAEEIFRVFEKTIVEYEEEIDRQRRLLSNVIDWNPKIKLHIIELPQQHVCEEEEVLADQQQMCTQERNSSPDQEEPDRPQIKEEQEELCISQEGEQLVLKQETDAFMLTPTYEESGRSEDQTLNFSIDQSQCVVEEKSLNYIPGNRSVVSEPNTDLLLSHETESQDKKRGKHGDSGSIRNAEPETNKRHHKSRSHSNSVNSPNLSEIHFDTHTGKKMYNDIRIHTDEKQHSCQTCGRSFSRISSLKYHLITHTGEKPYSCKTCGKTYGQISSLKYHIRTHTGEKPYSCKTCGKAFKCNNILKVHMRTHTGEKPYTCKTCGNRFCDLSALIRHMRIHTGEKPYTCKTCGKDFSRSDDLKVHMRIHTGEKPYTCNTCGKNFRRSTEVMVHMRKAHTGEKPRLF</sequence>
<dbReference type="Gene3D" id="3.30.160.60">
    <property type="entry name" value="Classic Zinc Finger"/>
    <property type="match status" value="6"/>
</dbReference>
<accession>A0A8D0D5T5</accession>
<feature type="domain" description="C2H2-type" evidence="13">
    <location>
        <begin position="387"/>
        <end position="415"/>
    </location>
</feature>
<dbReference type="GO" id="GO:0003677">
    <property type="term" value="F:DNA binding"/>
    <property type="evidence" value="ECO:0007669"/>
    <property type="project" value="UniProtKB-KW"/>
</dbReference>
<keyword evidence="15" id="KW-1185">Reference proteome</keyword>
<keyword evidence="8" id="KW-0238">DNA-binding</keyword>
<reference evidence="14" key="2">
    <citation type="submission" date="2025-09" db="UniProtKB">
        <authorList>
            <consortium name="Ensembl"/>
        </authorList>
    </citation>
    <scope>IDENTIFICATION</scope>
</reference>
<evidence type="ECO:0000256" key="12">
    <source>
        <dbReference type="SAM" id="MobiDB-lite"/>
    </source>
</evidence>
<dbReference type="SMART" id="SM00355">
    <property type="entry name" value="ZnF_C2H2"/>
    <property type="match status" value="6"/>
</dbReference>
<evidence type="ECO:0000256" key="7">
    <source>
        <dbReference type="ARBA" id="ARBA00023015"/>
    </source>
</evidence>
<evidence type="ECO:0000256" key="8">
    <source>
        <dbReference type="ARBA" id="ARBA00023125"/>
    </source>
</evidence>
<evidence type="ECO:0000313" key="14">
    <source>
        <dbReference type="Ensembl" id="ENSSLUP00000035457.1"/>
    </source>
</evidence>
<dbReference type="RefSeq" id="XP_035856112.1">
    <property type="nucleotide sequence ID" value="XM_036000219.1"/>
</dbReference>
<keyword evidence="9" id="KW-0804">Transcription</keyword>
<reference evidence="14" key="1">
    <citation type="submission" date="2025-08" db="UniProtKB">
        <authorList>
            <consortium name="Ensembl"/>
        </authorList>
    </citation>
    <scope>IDENTIFICATION</scope>
</reference>
<dbReference type="GeneID" id="116037910"/>
<dbReference type="GeneTree" id="ENSGT01150000286952"/>
<comment type="subcellular location">
    <subcellularLocation>
        <location evidence="2">Nucleus</location>
    </subcellularLocation>
</comment>
<feature type="compositionally biased region" description="Polar residues" evidence="12">
    <location>
        <begin position="77"/>
        <end position="88"/>
    </location>
</feature>
<dbReference type="InterPro" id="IPR050331">
    <property type="entry name" value="Zinc_finger"/>
</dbReference>
<dbReference type="Ensembl" id="ENSSLUT00000036558.1">
    <property type="protein sequence ID" value="ENSSLUP00000035457.1"/>
    <property type="gene ID" value="ENSSLUG00000015816.1"/>
</dbReference>
<gene>
    <name evidence="14" type="primary">LOC116037910</name>
</gene>
<evidence type="ECO:0000256" key="11">
    <source>
        <dbReference type="PROSITE-ProRule" id="PRU00042"/>
    </source>
</evidence>
<dbReference type="GO" id="GO:0005634">
    <property type="term" value="C:nucleus"/>
    <property type="evidence" value="ECO:0007669"/>
    <property type="project" value="UniProtKB-SubCell"/>
</dbReference>
<feature type="domain" description="C2H2-type" evidence="13">
    <location>
        <begin position="331"/>
        <end position="358"/>
    </location>
</feature>
<feature type="region of interest" description="Disordered" evidence="12">
    <location>
        <begin position="177"/>
        <end position="224"/>
    </location>
</feature>
<organism evidence="14 15">
    <name type="scientific">Sander lucioperca</name>
    <name type="common">Pike-perch</name>
    <name type="synonym">Perca lucioperca</name>
    <dbReference type="NCBI Taxonomy" id="283035"/>
    <lineage>
        <taxon>Eukaryota</taxon>
        <taxon>Metazoa</taxon>
        <taxon>Chordata</taxon>
        <taxon>Craniata</taxon>
        <taxon>Vertebrata</taxon>
        <taxon>Euteleostomi</taxon>
        <taxon>Actinopterygii</taxon>
        <taxon>Neopterygii</taxon>
        <taxon>Teleostei</taxon>
        <taxon>Neoteleostei</taxon>
        <taxon>Acanthomorphata</taxon>
        <taxon>Eupercaria</taxon>
        <taxon>Perciformes</taxon>
        <taxon>Percoidei</taxon>
        <taxon>Percidae</taxon>
        <taxon>Luciopercinae</taxon>
        <taxon>Sander</taxon>
    </lineage>
</organism>
<dbReference type="PROSITE" id="PS00028">
    <property type="entry name" value="ZINC_FINGER_C2H2_1"/>
    <property type="match status" value="6"/>
</dbReference>
<keyword evidence="3" id="KW-0479">Metal-binding</keyword>
<feature type="domain" description="C2H2-type" evidence="13">
    <location>
        <begin position="359"/>
        <end position="386"/>
    </location>
</feature>
<evidence type="ECO:0000256" key="6">
    <source>
        <dbReference type="ARBA" id="ARBA00022833"/>
    </source>
</evidence>
<evidence type="ECO:0000256" key="1">
    <source>
        <dbReference type="ARBA" id="ARBA00003767"/>
    </source>
</evidence>
<dbReference type="InterPro" id="IPR013087">
    <property type="entry name" value="Znf_C2H2_type"/>
</dbReference>
<comment type="function">
    <text evidence="1">May be involved in transcriptional regulation.</text>
</comment>
<dbReference type="GO" id="GO:0008270">
    <property type="term" value="F:zinc ion binding"/>
    <property type="evidence" value="ECO:0007669"/>
    <property type="project" value="UniProtKB-KW"/>
</dbReference>
<feature type="domain" description="C2H2-type" evidence="13">
    <location>
        <begin position="247"/>
        <end position="274"/>
    </location>
</feature>
<keyword evidence="5 11" id="KW-0863">Zinc-finger</keyword>
<dbReference type="FunFam" id="3.30.160.60:FF:000478">
    <property type="entry name" value="Zinc finger protein 133"/>
    <property type="match status" value="2"/>
</dbReference>
<dbReference type="FunFam" id="3.30.160.60:FF:000912">
    <property type="entry name" value="Zinc finger protein 660"/>
    <property type="match status" value="3"/>
</dbReference>
<dbReference type="InterPro" id="IPR036236">
    <property type="entry name" value="Znf_C2H2_sf"/>
</dbReference>
<keyword evidence="10" id="KW-0539">Nucleus</keyword>
<feature type="domain" description="C2H2-type" evidence="13">
    <location>
        <begin position="275"/>
        <end position="302"/>
    </location>
</feature>
<dbReference type="SUPFAM" id="SSF57667">
    <property type="entry name" value="beta-beta-alpha zinc fingers"/>
    <property type="match status" value="3"/>
</dbReference>
<dbReference type="PANTHER" id="PTHR16515">
    <property type="entry name" value="PR DOMAIN ZINC FINGER PROTEIN"/>
    <property type="match status" value="1"/>
</dbReference>
<name>A0A8D0D5T5_SANLU</name>